<dbReference type="PANTHER" id="PTHR30069:SF29">
    <property type="entry name" value="HEMOGLOBIN AND HEMOGLOBIN-HAPTOGLOBIN-BINDING PROTEIN 1-RELATED"/>
    <property type="match status" value="1"/>
</dbReference>
<reference evidence="14 15" key="1">
    <citation type="submission" date="2016-10" db="EMBL/GenBank/DDBJ databases">
        <authorList>
            <person name="de Groot N.N."/>
        </authorList>
    </citation>
    <scope>NUCLEOTIDE SEQUENCE [LARGE SCALE GENOMIC DNA]</scope>
    <source>
        <strain>GEY</strain>
        <strain evidence="15">DSM 9560</strain>
    </source>
</reference>
<keyword evidence="15" id="KW-1185">Reference proteome</keyword>
<evidence type="ECO:0000313" key="15">
    <source>
        <dbReference type="Proteomes" id="UP000199513"/>
    </source>
</evidence>
<protein>
    <submittedName>
        <fullName evidence="14">Outer membrane receptor proteins, mostly Fe transport</fullName>
    </submittedName>
</protein>
<dbReference type="Proteomes" id="UP000199513">
    <property type="component" value="Unassembled WGS sequence"/>
</dbReference>
<evidence type="ECO:0000256" key="7">
    <source>
        <dbReference type="ARBA" id="ARBA00023136"/>
    </source>
</evidence>
<comment type="subcellular location">
    <subcellularLocation>
        <location evidence="1 10">Cell outer membrane</location>
        <topology evidence="1 10">Multi-pass membrane protein</topology>
    </subcellularLocation>
</comment>
<evidence type="ECO:0000256" key="2">
    <source>
        <dbReference type="ARBA" id="ARBA00022448"/>
    </source>
</evidence>
<dbReference type="AlphaFoldDB" id="A0A1I2DA14"/>
<dbReference type="Pfam" id="PF13715">
    <property type="entry name" value="CarbopepD_reg_2"/>
    <property type="match status" value="1"/>
</dbReference>
<evidence type="ECO:0000256" key="4">
    <source>
        <dbReference type="ARBA" id="ARBA00022692"/>
    </source>
</evidence>
<comment type="similarity">
    <text evidence="10 11">Belongs to the TonB-dependent receptor family.</text>
</comment>
<evidence type="ECO:0000256" key="3">
    <source>
        <dbReference type="ARBA" id="ARBA00022452"/>
    </source>
</evidence>
<evidence type="ECO:0000259" key="12">
    <source>
        <dbReference type="Pfam" id="PF00593"/>
    </source>
</evidence>
<keyword evidence="3 10" id="KW-1134">Transmembrane beta strand</keyword>
<dbReference type="Gene3D" id="2.40.170.20">
    <property type="entry name" value="TonB-dependent receptor, beta-barrel domain"/>
    <property type="match status" value="1"/>
</dbReference>
<evidence type="ECO:0000256" key="1">
    <source>
        <dbReference type="ARBA" id="ARBA00004571"/>
    </source>
</evidence>
<dbReference type="Pfam" id="PF07715">
    <property type="entry name" value="Plug"/>
    <property type="match status" value="1"/>
</dbReference>
<evidence type="ECO:0000256" key="10">
    <source>
        <dbReference type="PROSITE-ProRule" id="PRU01360"/>
    </source>
</evidence>
<keyword evidence="7 10" id="KW-0472">Membrane</keyword>
<sequence>MVFIYEFCKKKSMENNRLKILLSFFLPLLVLPSVKIFAQSTIKGTVYEAPKTPLVGANVYWLGTQQGTVTNQEGKFEIKTSKESKKLVVSFVGFKNDTIDIATNFTNLHELEIVLQSNTELEAVEVVGERKASYTDYIETKAVKVMTEKELFKAACCNLSESFETNPSVDVNFADAVSGTKQIEMLGLAGTYTQITTEVMPSVRGLGAYFGLSYIPGTWIHSIQVAKGVGSVVNGYESIAGQINVELKKPEFDEKQQERMFFNAYIDGGGRMEANLNLSKTFNRRWGTALLLHGSTRPFRSDMNMDHFLDFPLTNQINFINRWAYRNANTGIEAQFGIKYVKDSKLGGEFDYKQNGQTSRIEPIDHSLHTPEEHAERINENFQKIPIWGLEINTQRSEGWGKIGWVNKKKPYQSVGLQLSMTDYRQDAYFGFTTYKGNQQTGYANLIYQSIIGNTNHLVKMGTSLLYDNYDERFNALQFARKEVVAGTFFEYTYTHSEKFNMVAGLRADYHNLFGIFVTPRFHARYAPTETTVFRFAAGRGQRTANIFAENMSIFASSRVMRIQTDNINSKAYGLNPEVAWNFGINLHQDFILASKEGSISIDFYRTNFENQVVVDLDKSAREINFYNLDGKSYSNSFQTEINYELAKHFDIRLAYRWYDVKTTYHGELLQRPLVAQHRAFVNLAYMTRSKWTFDYTLQWWGRKRLPNTSMNPEKYRLADYSPTFFLMNAQITKSFAWSANQKKFDVYVGLENILNFRQEMPIIAHEAPFSRYFDSAIVWGPIFGRMVYAGLRWRIK</sequence>
<dbReference type="InterPro" id="IPR036942">
    <property type="entry name" value="Beta-barrel_TonB_sf"/>
</dbReference>
<keyword evidence="4 10" id="KW-0812">Transmembrane</keyword>
<evidence type="ECO:0000256" key="11">
    <source>
        <dbReference type="RuleBase" id="RU003357"/>
    </source>
</evidence>
<dbReference type="Gene3D" id="2.170.130.10">
    <property type="entry name" value="TonB-dependent receptor, plug domain"/>
    <property type="match status" value="1"/>
</dbReference>
<dbReference type="EMBL" id="FONY01000006">
    <property type="protein sequence ID" value="SFE77344.1"/>
    <property type="molecule type" value="Genomic_DNA"/>
</dbReference>
<name>A0A1I2DA14_9BACT</name>
<keyword evidence="9 10" id="KW-0998">Cell outer membrane</keyword>
<dbReference type="InterPro" id="IPR012910">
    <property type="entry name" value="Plug_dom"/>
</dbReference>
<dbReference type="PANTHER" id="PTHR30069">
    <property type="entry name" value="TONB-DEPENDENT OUTER MEMBRANE RECEPTOR"/>
    <property type="match status" value="1"/>
</dbReference>
<dbReference type="SUPFAM" id="SSF56935">
    <property type="entry name" value="Porins"/>
    <property type="match status" value="1"/>
</dbReference>
<dbReference type="InterPro" id="IPR037066">
    <property type="entry name" value="Plug_dom_sf"/>
</dbReference>
<keyword evidence="6 11" id="KW-0798">TonB box</keyword>
<organism evidence="14 15">
    <name type="scientific">Thermoflexibacter ruber</name>
    <dbReference type="NCBI Taxonomy" id="1003"/>
    <lineage>
        <taxon>Bacteria</taxon>
        <taxon>Pseudomonadati</taxon>
        <taxon>Bacteroidota</taxon>
        <taxon>Cytophagia</taxon>
        <taxon>Cytophagales</taxon>
        <taxon>Thermoflexibacteraceae</taxon>
        <taxon>Thermoflexibacter</taxon>
    </lineage>
</organism>
<dbReference type="InterPro" id="IPR000531">
    <property type="entry name" value="Beta-barrel_TonB"/>
</dbReference>
<feature type="domain" description="TonB-dependent receptor plug" evidence="13">
    <location>
        <begin position="140"/>
        <end position="241"/>
    </location>
</feature>
<dbReference type="STRING" id="1003.SAMN04488541_1006132"/>
<keyword evidence="8 14" id="KW-0675">Receptor</keyword>
<evidence type="ECO:0000259" key="13">
    <source>
        <dbReference type="Pfam" id="PF07715"/>
    </source>
</evidence>
<feature type="domain" description="TonB-dependent receptor-like beta-barrel" evidence="12">
    <location>
        <begin position="366"/>
        <end position="754"/>
    </location>
</feature>
<dbReference type="InterPro" id="IPR008969">
    <property type="entry name" value="CarboxyPept-like_regulatory"/>
</dbReference>
<keyword evidence="2 10" id="KW-0813">Transport</keyword>
<dbReference type="Pfam" id="PF00593">
    <property type="entry name" value="TonB_dep_Rec_b-barrel"/>
    <property type="match status" value="1"/>
</dbReference>
<evidence type="ECO:0000256" key="5">
    <source>
        <dbReference type="ARBA" id="ARBA00022729"/>
    </source>
</evidence>
<dbReference type="GO" id="GO:0044718">
    <property type="term" value="P:siderophore transmembrane transport"/>
    <property type="evidence" value="ECO:0007669"/>
    <property type="project" value="TreeGrafter"/>
</dbReference>
<dbReference type="PROSITE" id="PS52016">
    <property type="entry name" value="TONB_DEPENDENT_REC_3"/>
    <property type="match status" value="1"/>
</dbReference>
<dbReference type="GO" id="GO:0009279">
    <property type="term" value="C:cell outer membrane"/>
    <property type="evidence" value="ECO:0007669"/>
    <property type="project" value="UniProtKB-SubCell"/>
</dbReference>
<keyword evidence="5" id="KW-0732">Signal</keyword>
<evidence type="ECO:0000313" key="14">
    <source>
        <dbReference type="EMBL" id="SFE77344.1"/>
    </source>
</evidence>
<dbReference type="InterPro" id="IPR039426">
    <property type="entry name" value="TonB-dep_rcpt-like"/>
</dbReference>
<evidence type="ECO:0000256" key="6">
    <source>
        <dbReference type="ARBA" id="ARBA00023077"/>
    </source>
</evidence>
<accession>A0A1I2DA14</accession>
<dbReference type="GO" id="GO:0015344">
    <property type="term" value="F:siderophore uptake transmembrane transporter activity"/>
    <property type="evidence" value="ECO:0007669"/>
    <property type="project" value="TreeGrafter"/>
</dbReference>
<proteinExistence type="inferred from homology"/>
<evidence type="ECO:0000256" key="9">
    <source>
        <dbReference type="ARBA" id="ARBA00023237"/>
    </source>
</evidence>
<evidence type="ECO:0000256" key="8">
    <source>
        <dbReference type="ARBA" id="ARBA00023170"/>
    </source>
</evidence>
<dbReference type="SUPFAM" id="SSF49464">
    <property type="entry name" value="Carboxypeptidase regulatory domain-like"/>
    <property type="match status" value="1"/>
</dbReference>
<gene>
    <name evidence="14" type="ORF">SAMN04488541_1006132</name>
</gene>
<dbReference type="Gene3D" id="2.60.40.1120">
    <property type="entry name" value="Carboxypeptidase-like, regulatory domain"/>
    <property type="match status" value="1"/>
</dbReference>